<keyword evidence="1" id="KW-0812">Transmembrane</keyword>
<feature type="transmembrane region" description="Helical" evidence="1">
    <location>
        <begin position="212"/>
        <end position="231"/>
    </location>
</feature>
<feature type="transmembrane region" description="Helical" evidence="1">
    <location>
        <begin position="269"/>
        <end position="294"/>
    </location>
</feature>
<dbReference type="AlphaFoldDB" id="A0A382IZ19"/>
<feature type="transmembrane region" description="Helical" evidence="1">
    <location>
        <begin position="50"/>
        <end position="66"/>
    </location>
</feature>
<dbReference type="InterPro" id="IPR018710">
    <property type="entry name" value="DUF2232"/>
</dbReference>
<keyword evidence="1" id="KW-0472">Membrane</keyword>
<dbReference type="Pfam" id="PF09991">
    <property type="entry name" value="DUF2232"/>
    <property type="match status" value="1"/>
</dbReference>
<feature type="transmembrane region" description="Helical" evidence="1">
    <location>
        <begin position="21"/>
        <end position="44"/>
    </location>
</feature>
<feature type="transmembrane region" description="Helical" evidence="1">
    <location>
        <begin position="173"/>
        <end position="192"/>
    </location>
</feature>
<feature type="transmembrane region" description="Helical" evidence="1">
    <location>
        <begin position="243"/>
        <end position="263"/>
    </location>
</feature>
<sequence>VTKTIPAERTWLRPLGLFTMTLALSVSSAGILVAIPFLALAIVFGLRSSGVVAAAVIAGLVSIGSVERGGTWYLERGWTVVLAGWFVAATMRWPNTSFFPRALGAVLATIFLITMLLAFQPGSWTMVDWIITEGVMRSVSLTLEVFGEFSSEGALPAEFVSAMFETATQQGRVFPALLGLSSLTGLAVAWWSYVRLTSGSGQSLAPLREFQFNNDLVWLLVVGLALIVFSLGEDWTRAGTNAVVFMGGLYALRGLAILLFFSGGVTLSWGFLLLLFGMLLIPPVLLMGALVLGVGDT</sequence>
<organism evidence="2">
    <name type="scientific">marine metagenome</name>
    <dbReference type="NCBI Taxonomy" id="408172"/>
    <lineage>
        <taxon>unclassified sequences</taxon>
        <taxon>metagenomes</taxon>
        <taxon>ecological metagenomes</taxon>
    </lineage>
</organism>
<keyword evidence="1" id="KW-1133">Transmembrane helix</keyword>
<evidence type="ECO:0008006" key="3">
    <source>
        <dbReference type="Google" id="ProtNLM"/>
    </source>
</evidence>
<dbReference type="EMBL" id="UINC01070674">
    <property type="protein sequence ID" value="SVC05000.1"/>
    <property type="molecule type" value="Genomic_DNA"/>
</dbReference>
<feature type="non-terminal residue" evidence="2">
    <location>
        <position position="1"/>
    </location>
</feature>
<reference evidence="2" key="1">
    <citation type="submission" date="2018-05" db="EMBL/GenBank/DDBJ databases">
        <authorList>
            <person name="Lanie J.A."/>
            <person name="Ng W.-L."/>
            <person name="Kazmierczak K.M."/>
            <person name="Andrzejewski T.M."/>
            <person name="Davidsen T.M."/>
            <person name="Wayne K.J."/>
            <person name="Tettelin H."/>
            <person name="Glass J.I."/>
            <person name="Rusch D."/>
            <person name="Podicherti R."/>
            <person name="Tsui H.-C.T."/>
            <person name="Winkler M.E."/>
        </authorList>
    </citation>
    <scope>NUCLEOTIDE SEQUENCE</scope>
</reference>
<feature type="non-terminal residue" evidence="2">
    <location>
        <position position="297"/>
    </location>
</feature>
<proteinExistence type="predicted"/>
<accession>A0A382IZ19</accession>
<gene>
    <name evidence="2" type="ORF">METZ01_LOCUS257854</name>
</gene>
<evidence type="ECO:0000256" key="1">
    <source>
        <dbReference type="SAM" id="Phobius"/>
    </source>
</evidence>
<name>A0A382IZ19_9ZZZZ</name>
<evidence type="ECO:0000313" key="2">
    <source>
        <dbReference type="EMBL" id="SVC05000.1"/>
    </source>
</evidence>
<feature type="transmembrane region" description="Helical" evidence="1">
    <location>
        <begin position="99"/>
        <end position="119"/>
    </location>
</feature>
<protein>
    <recommendedName>
        <fullName evidence="3">DUF2232 domain-containing protein</fullName>
    </recommendedName>
</protein>